<dbReference type="GO" id="GO:0051301">
    <property type="term" value="P:cell division"/>
    <property type="evidence" value="ECO:0007669"/>
    <property type="project" value="UniProtKB-KW"/>
</dbReference>
<dbReference type="RefSeq" id="WP_193692145.1">
    <property type="nucleotide sequence ID" value="NZ_CP062803.1"/>
</dbReference>
<dbReference type="SMART" id="SM00382">
    <property type="entry name" value="AAA"/>
    <property type="match status" value="1"/>
</dbReference>
<feature type="compositionally biased region" description="Pro residues" evidence="12">
    <location>
        <begin position="213"/>
        <end position="223"/>
    </location>
</feature>
<dbReference type="InterPro" id="IPR027417">
    <property type="entry name" value="P-loop_NTPase"/>
</dbReference>
<keyword evidence="6 11" id="KW-0067">ATP-binding</keyword>
<dbReference type="Pfam" id="PF17854">
    <property type="entry name" value="FtsK_alpha"/>
    <property type="match status" value="1"/>
</dbReference>
<evidence type="ECO:0000256" key="1">
    <source>
        <dbReference type="ARBA" id="ARBA00004533"/>
    </source>
</evidence>
<feature type="transmembrane region" description="Helical" evidence="13">
    <location>
        <begin position="38"/>
        <end position="57"/>
    </location>
</feature>
<feature type="binding site" evidence="11">
    <location>
        <begin position="872"/>
        <end position="879"/>
    </location>
    <ligand>
        <name>ATP</name>
        <dbReference type="ChEBI" id="CHEBI:30616"/>
    </ligand>
</feature>
<evidence type="ECO:0000256" key="9">
    <source>
        <dbReference type="ARBA" id="ARBA00024784"/>
    </source>
</evidence>
<dbReference type="GO" id="GO:0007059">
    <property type="term" value="P:chromosome segregation"/>
    <property type="evidence" value="ECO:0007669"/>
    <property type="project" value="UniProtKB-KW"/>
</dbReference>
<dbReference type="InterPro" id="IPR002543">
    <property type="entry name" value="FtsK_dom"/>
</dbReference>
<evidence type="ECO:0000259" key="14">
    <source>
        <dbReference type="PROSITE" id="PS50901"/>
    </source>
</evidence>
<dbReference type="Pfam" id="PF01580">
    <property type="entry name" value="FtsK_SpoIIIE"/>
    <property type="match status" value="1"/>
</dbReference>
<feature type="region of interest" description="Disordered" evidence="12">
    <location>
        <begin position="404"/>
        <end position="423"/>
    </location>
</feature>
<dbReference type="EMBL" id="CP062803">
    <property type="protein sequence ID" value="QOT78154.1"/>
    <property type="molecule type" value="Genomic_DNA"/>
</dbReference>
<keyword evidence="13" id="KW-0812">Transmembrane</keyword>
<feature type="domain" description="FtsK" evidence="14">
    <location>
        <begin position="855"/>
        <end position="1064"/>
    </location>
</feature>
<gene>
    <name evidence="15" type="ORF">F7R26_009165</name>
</gene>
<feature type="transmembrane region" description="Helical" evidence="13">
    <location>
        <begin position="78"/>
        <end position="108"/>
    </location>
</feature>
<dbReference type="SUPFAM" id="SSF52540">
    <property type="entry name" value="P-loop containing nucleoside triphosphate hydrolases"/>
    <property type="match status" value="1"/>
</dbReference>
<dbReference type="PANTHER" id="PTHR22683">
    <property type="entry name" value="SPORULATION PROTEIN RELATED"/>
    <property type="match status" value="1"/>
</dbReference>
<protein>
    <submittedName>
        <fullName evidence="15">DNA translocase FtsK 4TM domain-containing protein</fullName>
    </submittedName>
</protein>
<evidence type="ECO:0000256" key="8">
    <source>
        <dbReference type="ARBA" id="ARBA00023306"/>
    </source>
</evidence>
<name>A0A7M2GZA6_9BURK</name>
<reference evidence="15 16" key="1">
    <citation type="submission" date="2020-10" db="EMBL/GenBank/DDBJ databases">
        <title>Complete genome sequence of Cupriavidus basilensis CCUG 49340T.</title>
        <authorList>
            <person name="Salva-Serra F."/>
            <person name="Donoso R.A."/>
            <person name="Cho K.H."/>
            <person name="Yoo J.A."/>
            <person name="Lee K."/>
            <person name="Yoon S.-H."/>
            <person name="Perez-Pantoja D."/>
            <person name="Moore E.R.B."/>
        </authorList>
    </citation>
    <scope>NUCLEOTIDE SEQUENCE [LARGE SCALE GENOMIC DNA]</scope>
    <source>
        <strain evidence="16">CCUG 49340</strain>
    </source>
</reference>
<feature type="region of interest" description="Disordered" evidence="12">
    <location>
        <begin position="123"/>
        <end position="247"/>
    </location>
</feature>
<dbReference type="SUPFAM" id="SSF46785">
    <property type="entry name" value="Winged helix' DNA-binding domain"/>
    <property type="match status" value="1"/>
</dbReference>
<evidence type="ECO:0000256" key="5">
    <source>
        <dbReference type="ARBA" id="ARBA00022829"/>
    </source>
</evidence>
<keyword evidence="7" id="KW-0238">DNA-binding</keyword>
<evidence type="ECO:0000256" key="11">
    <source>
        <dbReference type="PROSITE-ProRule" id="PRU00289"/>
    </source>
</evidence>
<keyword evidence="13" id="KW-1133">Transmembrane helix</keyword>
<evidence type="ECO:0000256" key="12">
    <source>
        <dbReference type="SAM" id="MobiDB-lite"/>
    </source>
</evidence>
<dbReference type="GeneID" id="98407403"/>
<evidence type="ECO:0000256" key="2">
    <source>
        <dbReference type="ARBA" id="ARBA00006474"/>
    </source>
</evidence>
<evidence type="ECO:0000256" key="7">
    <source>
        <dbReference type="ARBA" id="ARBA00023125"/>
    </source>
</evidence>
<feature type="compositionally biased region" description="Acidic residues" evidence="12">
    <location>
        <begin position="605"/>
        <end position="619"/>
    </location>
</feature>
<keyword evidence="5" id="KW-0159">Chromosome partition</keyword>
<dbReference type="Gene3D" id="3.40.50.300">
    <property type="entry name" value="P-loop containing nucleotide triphosphate hydrolases"/>
    <property type="match status" value="1"/>
</dbReference>
<proteinExistence type="inferred from homology"/>
<feature type="compositionally biased region" description="Pro residues" evidence="12">
    <location>
        <begin position="653"/>
        <end position="666"/>
    </location>
</feature>
<organism evidence="15 16">
    <name type="scientific">Cupriavidus basilensis</name>
    <dbReference type="NCBI Taxonomy" id="68895"/>
    <lineage>
        <taxon>Bacteria</taxon>
        <taxon>Pseudomonadati</taxon>
        <taxon>Pseudomonadota</taxon>
        <taxon>Betaproteobacteria</taxon>
        <taxon>Burkholderiales</taxon>
        <taxon>Burkholderiaceae</taxon>
        <taxon>Cupriavidus</taxon>
    </lineage>
</organism>
<sequence length="1210" mass="124859">MGFGWFGFSTLWLVPLVWRQVARLLAGERRFFSGRGTLRVWFGTLIVLCASASLEALTGAAGEGGMAGSTSGGSAGRALGTLVSGMLGWSASLLVMLGVLALAAPMVFGETWRSLFLRKPSLPEPDEAELAPQRPPARAAREPDSWETTHLGATHTAVPGSTDYVPRHKGIEAVSARRQPVWQPPARTRNSPPQPGEIWLQQAGPPGAAKPEAPAPASPPPAAKAPARPAPLRTPSQPQATSPAAARSASVAAAGAAAAVQARTASPAPAAAARATVASSPVRQPQMSARSAITTLPQANVRPNAQHSAQPAQPAAKSGTTAAAVRPVVTPVVMPVAQDDDARKHRSEQVATVPAAPAEPGELSGQTRETQVLEAEAAPAVAPAEPQPVAVLSTEDIAIPAAATAGAPQNAQPRAESAGEGATPSVTLDALRLEAEALMAELSALASAWKSTRPAAPAADAQPEPQAAPAIAAVVAEADTDVVTGAASEVAAPVVAEASIESPAEAITETTAEATAEAGDEGVAELSAVDTEAAGPAEPEAVALPEVVLAPEVDEPAMLQEPEGAAEPAARAGVEPGADPEVEAQAANILFVQDAEADLRPAGDPEPEAEPEADSQEATEEIAEGVLDANLLVEHGSEVGAASPAPAIEDAPAPLPEARPATPPAPKPRIVLPAVVGKVVALNAPVAAAPTVSAAPAASAVPASQVIAVTLPPSRISDYRLPDLALLETATADIQQVTDEQLQETGNLIAQRLAEFKVPVSVVGASAGPVITRFEVDPAMGVRGAQVVGLMKDLARALGVTSIRVVETIPGKTCMGLELPNARRQMIRLSEIVAASSFLAHNSHLVLAMGKDITGKPVVTDLARAPHLLVAGTTGSGKSVAVNAMILSLLYKATPDDVRLIMIDPKMLELSVYEGIPHLLSPVVTDMKQAAHALNWCVGEMEKRYRLMSALGVRNLAGFNQKIRAAEAAGEHVPNPFSLTPDAPEPLRALPFIVVVIDELADLMMVAGKKIEELIARLAQKARAAGIHLILATQRPSVDVITGLIKANIPTRVAFQVSSKIDSRTILDQMGAESLLGQGDMLFLPPGTGYPQRVHGAFVADDEVHRVVEHWKQFGEPDYDEAILAGDPAEAAASDLFGEGGGDVEADPLYDEAASFVLTSRRASISAVQRQLRIGYNRAARLIEQMEVAGLVSPMGRNGARDVLAPGSGD</sequence>
<accession>A0A7M2GZA6</accession>
<dbReference type="InterPro" id="IPR036390">
    <property type="entry name" value="WH_DNA-bd_sf"/>
</dbReference>
<evidence type="ECO:0000256" key="6">
    <source>
        <dbReference type="ARBA" id="ARBA00022840"/>
    </source>
</evidence>
<evidence type="ECO:0000256" key="4">
    <source>
        <dbReference type="ARBA" id="ARBA00022741"/>
    </source>
</evidence>
<dbReference type="PROSITE" id="PS50901">
    <property type="entry name" value="FTSK"/>
    <property type="match status" value="1"/>
</dbReference>
<dbReference type="CDD" id="cd01127">
    <property type="entry name" value="TrwB_TraG_TraD_VirD4"/>
    <property type="match status" value="1"/>
</dbReference>
<keyword evidence="3" id="KW-0132">Cell division</keyword>
<comment type="subcellular location">
    <subcellularLocation>
        <location evidence="1">Cell inner membrane</location>
    </subcellularLocation>
</comment>
<dbReference type="Gene3D" id="1.10.10.10">
    <property type="entry name" value="Winged helix-like DNA-binding domain superfamily/Winged helix DNA-binding domain"/>
    <property type="match status" value="1"/>
</dbReference>
<dbReference type="PANTHER" id="PTHR22683:SF41">
    <property type="entry name" value="DNA TRANSLOCASE FTSK"/>
    <property type="match status" value="1"/>
</dbReference>
<feature type="region of interest" description="Disordered" evidence="12">
    <location>
        <begin position="642"/>
        <end position="666"/>
    </location>
</feature>
<dbReference type="Gene3D" id="3.30.980.40">
    <property type="match status" value="1"/>
</dbReference>
<feature type="compositionally biased region" description="Low complexity" evidence="12">
    <location>
        <begin position="303"/>
        <end position="337"/>
    </location>
</feature>
<dbReference type="Proteomes" id="UP000397656">
    <property type="component" value="Chromosome 1"/>
</dbReference>
<dbReference type="Pfam" id="PF09397">
    <property type="entry name" value="FtsK_gamma"/>
    <property type="match status" value="1"/>
</dbReference>
<feature type="compositionally biased region" description="Low complexity" evidence="12">
    <location>
        <begin position="224"/>
        <end position="247"/>
    </location>
</feature>
<dbReference type="InterPro" id="IPR003593">
    <property type="entry name" value="AAA+_ATPase"/>
</dbReference>
<dbReference type="AlphaFoldDB" id="A0A7M2GZA6"/>
<feature type="region of interest" description="Disordered" evidence="12">
    <location>
        <begin position="302"/>
        <end position="369"/>
    </location>
</feature>
<comment type="similarity">
    <text evidence="2">Belongs to the FtsK/SpoIIIE/SftA family.</text>
</comment>
<dbReference type="InterPro" id="IPR041027">
    <property type="entry name" value="FtsK_alpha"/>
</dbReference>
<keyword evidence="8" id="KW-0131">Cell cycle</keyword>
<dbReference type="FunFam" id="3.40.50.300:FF:000209">
    <property type="entry name" value="Cell division protein FtsK"/>
    <property type="match status" value="1"/>
</dbReference>
<comment type="function">
    <text evidence="9">Essential cell division protein that coordinates cell division and chromosome segregation. The N-terminus is involved in assembly of the cell-division machinery. The C-terminus functions as a DNA motor that moves dsDNA in an ATP-dependent manner towards the dif recombination site, which is located within the replication terminus region. Translocation stops specifically at Xer-dif sites, where FtsK interacts with the Xer recombinase, allowing activation of chromosome unlinking by recombination. FtsK orienting polar sequences (KOPS) guide the direction of DNA translocation. FtsK can remove proteins from DNA as it translocates, but translocation stops specifically at XerCD-dif site, thereby preventing removal of XerC and XerD from dif.</text>
</comment>
<keyword evidence="4 11" id="KW-0547">Nucleotide-binding</keyword>
<keyword evidence="13" id="KW-0472">Membrane</keyword>
<evidence type="ECO:0000256" key="10">
    <source>
        <dbReference type="ARBA" id="ARBA00025923"/>
    </source>
</evidence>
<dbReference type="InterPro" id="IPR018541">
    <property type="entry name" value="Ftsk_gamma"/>
</dbReference>
<dbReference type="SMART" id="SM00843">
    <property type="entry name" value="Ftsk_gamma"/>
    <property type="match status" value="1"/>
</dbReference>
<comment type="subunit">
    <text evidence="10">Homohexamer. Forms a ring that surrounds DNA.</text>
</comment>
<evidence type="ECO:0000313" key="16">
    <source>
        <dbReference type="Proteomes" id="UP000397656"/>
    </source>
</evidence>
<dbReference type="InterPro" id="IPR036388">
    <property type="entry name" value="WH-like_DNA-bd_sf"/>
</dbReference>
<evidence type="ECO:0000313" key="15">
    <source>
        <dbReference type="EMBL" id="QOT78154.1"/>
    </source>
</evidence>
<dbReference type="GO" id="GO:0003677">
    <property type="term" value="F:DNA binding"/>
    <property type="evidence" value="ECO:0007669"/>
    <property type="project" value="UniProtKB-KW"/>
</dbReference>
<feature type="compositionally biased region" description="Low complexity" evidence="12">
    <location>
        <begin position="404"/>
        <end position="413"/>
    </location>
</feature>
<evidence type="ECO:0000256" key="13">
    <source>
        <dbReference type="SAM" id="Phobius"/>
    </source>
</evidence>
<feature type="compositionally biased region" description="Low complexity" evidence="12">
    <location>
        <begin position="203"/>
        <end position="212"/>
    </location>
</feature>
<dbReference type="GO" id="GO:0005524">
    <property type="term" value="F:ATP binding"/>
    <property type="evidence" value="ECO:0007669"/>
    <property type="project" value="UniProtKB-UniRule"/>
</dbReference>
<feature type="region of interest" description="Disordered" evidence="12">
    <location>
        <begin position="599"/>
        <end position="619"/>
    </location>
</feature>
<evidence type="ECO:0000256" key="3">
    <source>
        <dbReference type="ARBA" id="ARBA00022618"/>
    </source>
</evidence>
<dbReference type="InterPro" id="IPR050206">
    <property type="entry name" value="FtsK/SpoIIIE/SftA"/>
</dbReference>
<dbReference type="GO" id="GO:0005886">
    <property type="term" value="C:plasma membrane"/>
    <property type="evidence" value="ECO:0007669"/>
    <property type="project" value="UniProtKB-SubCell"/>
</dbReference>